<sequence>MFNSRNANGWSIREEEDCGLEGFDVKSNENLDMEEMKGLTEAELNKVETQVAEALRGAARFEPVDNDMLGDIDSGDVGHLESGDPFNILVGMSKERRAWFEDKIRPIQSISDTSPQPFTPQQHFSSLLPQWLELCGELGLDPLMPERDVATH</sequence>
<dbReference type="EMBL" id="ML178852">
    <property type="protein sequence ID" value="TFK97014.1"/>
    <property type="molecule type" value="Genomic_DNA"/>
</dbReference>
<protein>
    <submittedName>
        <fullName evidence="1">Uncharacterized protein</fullName>
    </submittedName>
</protein>
<proteinExistence type="predicted"/>
<gene>
    <name evidence="1" type="ORF">BDV98DRAFT_597101</name>
</gene>
<organism evidence="1 2">
    <name type="scientific">Pterulicium gracile</name>
    <dbReference type="NCBI Taxonomy" id="1884261"/>
    <lineage>
        <taxon>Eukaryota</taxon>
        <taxon>Fungi</taxon>
        <taxon>Dikarya</taxon>
        <taxon>Basidiomycota</taxon>
        <taxon>Agaricomycotina</taxon>
        <taxon>Agaricomycetes</taxon>
        <taxon>Agaricomycetidae</taxon>
        <taxon>Agaricales</taxon>
        <taxon>Pleurotineae</taxon>
        <taxon>Pterulaceae</taxon>
        <taxon>Pterulicium</taxon>
    </lineage>
</organism>
<name>A0A5C3Q4K8_9AGAR</name>
<reference evidence="1 2" key="1">
    <citation type="journal article" date="2019" name="Nat. Ecol. Evol.">
        <title>Megaphylogeny resolves global patterns of mushroom evolution.</title>
        <authorList>
            <person name="Varga T."/>
            <person name="Krizsan K."/>
            <person name="Foldi C."/>
            <person name="Dima B."/>
            <person name="Sanchez-Garcia M."/>
            <person name="Sanchez-Ramirez S."/>
            <person name="Szollosi G.J."/>
            <person name="Szarkandi J.G."/>
            <person name="Papp V."/>
            <person name="Albert L."/>
            <person name="Andreopoulos W."/>
            <person name="Angelini C."/>
            <person name="Antonin V."/>
            <person name="Barry K.W."/>
            <person name="Bougher N.L."/>
            <person name="Buchanan P."/>
            <person name="Buyck B."/>
            <person name="Bense V."/>
            <person name="Catcheside P."/>
            <person name="Chovatia M."/>
            <person name="Cooper J."/>
            <person name="Damon W."/>
            <person name="Desjardin D."/>
            <person name="Finy P."/>
            <person name="Geml J."/>
            <person name="Haridas S."/>
            <person name="Hughes K."/>
            <person name="Justo A."/>
            <person name="Karasinski D."/>
            <person name="Kautmanova I."/>
            <person name="Kiss B."/>
            <person name="Kocsube S."/>
            <person name="Kotiranta H."/>
            <person name="LaButti K.M."/>
            <person name="Lechner B.E."/>
            <person name="Liimatainen K."/>
            <person name="Lipzen A."/>
            <person name="Lukacs Z."/>
            <person name="Mihaltcheva S."/>
            <person name="Morgado L.N."/>
            <person name="Niskanen T."/>
            <person name="Noordeloos M.E."/>
            <person name="Ohm R.A."/>
            <person name="Ortiz-Santana B."/>
            <person name="Ovrebo C."/>
            <person name="Racz N."/>
            <person name="Riley R."/>
            <person name="Savchenko A."/>
            <person name="Shiryaev A."/>
            <person name="Soop K."/>
            <person name="Spirin V."/>
            <person name="Szebenyi C."/>
            <person name="Tomsovsky M."/>
            <person name="Tulloss R.E."/>
            <person name="Uehling J."/>
            <person name="Grigoriev I.V."/>
            <person name="Vagvolgyi C."/>
            <person name="Papp T."/>
            <person name="Martin F.M."/>
            <person name="Miettinen O."/>
            <person name="Hibbett D.S."/>
            <person name="Nagy L.G."/>
        </authorList>
    </citation>
    <scope>NUCLEOTIDE SEQUENCE [LARGE SCALE GENOMIC DNA]</scope>
    <source>
        <strain evidence="1 2">CBS 309.79</strain>
    </source>
</reference>
<dbReference type="AlphaFoldDB" id="A0A5C3Q4K8"/>
<keyword evidence="2" id="KW-1185">Reference proteome</keyword>
<evidence type="ECO:0000313" key="1">
    <source>
        <dbReference type="EMBL" id="TFK97014.1"/>
    </source>
</evidence>
<dbReference type="Proteomes" id="UP000305067">
    <property type="component" value="Unassembled WGS sequence"/>
</dbReference>
<evidence type="ECO:0000313" key="2">
    <source>
        <dbReference type="Proteomes" id="UP000305067"/>
    </source>
</evidence>
<accession>A0A5C3Q4K8</accession>